<organism evidence="10 11">
    <name type="scientific">Nannochloropsis gaditana</name>
    <dbReference type="NCBI Taxonomy" id="72520"/>
    <lineage>
        <taxon>Eukaryota</taxon>
        <taxon>Sar</taxon>
        <taxon>Stramenopiles</taxon>
        <taxon>Ochrophyta</taxon>
        <taxon>Eustigmatophyceae</taxon>
        <taxon>Eustigmatales</taxon>
        <taxon>Monodopsidaceae</taxon>
        <taxon>Nannochloropsis</taxon>
    </lineage>
</organism>
<dbReference type="InterPro" id="IPR007823">
    <property type="entry name" value="RRP8"/>
</dbReference>
<protein>
    <recommendedName>
        <fullName evidence="8">Ribosomal RNA-processing protein 8</fullName>
        <ecNumber evidence="8">2.1.1.-</ecNumber>
    </recommendedName>
</protein>
<evidence type="ECO:0000256" key="5">
    <source>
        <dbReference type="ARBA" id="ARBA00022679"/>
    </source>
</evidence>
<dbReference type="AlphaFoldDB" id="W7TWR2"/>
<feature type="region of interest" description="Disordered" evidence="9">
    <location>
        <begin position="1"/>
        <end position="102"/>
    </location>
</feature>
<dbReference type="InterPro" id="IPR042036">
    <property type="entry name" value="RRP8_N"/>
</dbReference>
<reference evidence="10 11" key="1">
    <citation type="journal article" date="2014" name="Mol. Plant">
        <title>Chromosome Scale Genome Assembly and Transcriptome Profiling of Nannochloropsis gaditana in Nitrogen Depletion.</title>
        <authorList>
            <person name="Corteggiani Carpinelli E."/>
            <person name="Telatin A."/>
            <person name="Vitulo N."/>
            <person name="Forcato C."/>
            <person name="D'Angelo M."/>
            <person name="Schiavon R."/>
            <person name="Vezzi A."/>
            <person name="Giacometti G.M."/>
            <person name="Morosinotto T."/>
            <person name="Valle G."/>
        </authorList>
    </citation>
    <scope>NUCLEOTIDE SEQUENCE [LARGE SCALE GENOMIC DNA]</scope>
    <source>
        <strain evidence="10 11">B-31</strain>
    </source>
</reference>
<evidence type="ECO:0000256" key="4">
    <source>
        <dbReference type="ARBA" id="ARBA00022603"/>
    </source>
</evidence>
<dbReference type="GO" id="GO:0032259">
    <property type="term" value="P:methylation"/>
    <property type="evidence" value="ECO:0007669"/>
    <property type="project" value="UniProtKB-KW"/>
</dbReference>
<keyword evidence="11" id="KW-1185">Reference proteome</keyword>
<dbReference type="GO" id="GO:0005730">
    <property type="term" value="C:nucleolus"/>
    <property type="evidence" value="ECO:0007669"/>
    <property type="project" value="UniProtKB-SubCell"/>
</dbReference>
<feature type="compositionally biased region" description="Basic residues" evidence="9">
    <location>
        <begin position="87"/>
        <end position="98"/>
    </location>
</feature>
<keyword evidence="5 8" id="KW-0808">Transferase</keyword>
<name>W7TWR2_9STRA</name>
<dbReference type="GO" id="GO:0000183">
    <property type="term" value="P:rDNA heterochromatin formation"/>
    <property type="evidence" value="ECO:0007669"/>
    <property type="project" value="TreeGrafter"/>
</dbReference>
<comment type="subcellular location">
    <subcellularLocation>
        <location evidence="1 8">Nucleus</location>
        <location evidence="1 8">Nucleolus</location>
    </subcellularLocation>
</comment>
<dbReference type="EMBL" id="AZIL01000357">
    <property type="protein sequence ID" value="EWM27923.1"/>
    <property type="molecule type" value="Genomic_DNA"/>
</dbReference>
<feature type="region of interest" description="Disordered" evidence="9">
    <location>
        <begin position="421"/>
        <end position="506"/>
    </location>
</feature>
<dbReference type="GO" id="GO:0042149">
    <property type="term" value="P:cellular response to glucose starvation"/>
    <property type="evidence" value="ECO:0007669"/>
    <property type="project" value="TreeGrafter"/>
</dbReference>
<dbReference type="Gene3D" id="3.40.50.150">
    <property type="entry name" value="Vaccinia Virus protein VP39"/>
    <property type="match status" value="1"/>
</dbReference>
<dbReference type="GO" id="GO:0005677">
    <property type="term" value="C:chromatin silencing complex"/>
    <property type="evidence" value="ECO:0007669"/>
    <property type="project" value="TreeGrafter"/>
</dbReference>
<dbReference type="GO" id="GO:0033553">
    <property type="term" value="C:rDNA heterochromatin"/>
    <property type="evidence" value="ECO:0007669"/>
    <property type="project" value="TreeGrafter"/>
</dbReference>
<dbReference type="Gene3D" id="1.10.10.2150">
    <property type="entry name" value="Ribosomal RNA-processing protein 8, N-terminal domain"/>
    <property type="match status" value="1"/>
</dbReference>
<dbReference type="Pfam" id="PF05148">
    <property type="entry name" value="Methyltransf_8"/>
    <property type="match status" value="1"/>
</dbReference>
<feature type="compositionally biased region" description="Low complexity" evidence="9">
    <location>
        <begin position="135"/>
        <end position="144"/>
    </location>
</feature>
<dbReference type="OrthoDB" id="10258825at2759"/>
<dbReference type="GO" id="GO:0046015">
    <property type="term" value="P:regulation of transcription by glucose"/>
    <property type="evidence" value="ECO:0007669"/>
    <property type="project" value="TreeGrafter"/>
</dbReference>
<dbReference type="PANTHER" id="PTHR12787:SF0">
    <property type="entry name" value="RIBOSOMAL RNA-PROCESSING PROTEIN 8"/>
    <property type="match status" value="1"/>
</dbReference>
<accession>W7TWR2</accession>
<comment type="caution">
    <text evidence="10">The sequence shown here is derived from an EMBL/GenBank/DDBJ whole genome shotgun (WGS) entry which is preliminary data.</text>
</comment>
<comment type="similarity">
    <text evidence="2 8">Belongs to the methyltransferase superfamily. RRP8 family.</text>
</comment>
<keyword evidence="6 8" id="KW-0949">S-adenosyl-L-methionine</keyword>
<keyword evidence="7 8" id="KW-0539">Nucleus</keyword>
<evidence type="ECO:0000256" key="2">
    <source>
        <dbReference type="ARBA" id="ARBA00006301"/>
    </source>
</evidence>
<dbReference type="FunFam" id="1.10.10.2150:FF:000001">
    <property type="entry name" value="Ribosomal RNA-processing protein 8"/>
    <property type="match status" value="1"/>
</dbReference>
<evidence type="ECO:0000256" key="1">
    <source>
        <dbReference type="ARBA" id="ARBA00004604"/>
    </source>
</evidence>
<feature type="compositionally biased region" description="Low complexity" evidence="9">
    <location>
        <begin position="468"/>
        <end position="478"/>
    </location>
</feature>
<dbReference type="InterPro" id="IPR029063">
    <property type="entry name" value="SAM-dependent_MTases_sf"/>
</dbReference>
<keyword evidence="3 8" id="KW-0698">rRNA processing</keyword>
<evidence type="ECO:0000313" key="11">
    <source>
        <dbReference type="Proteomes" id="UP000019335"/>
    </source>
</evidence>
<dbReference type="PANTHER" id="PTHR12787">
    <property type="entry name" value="RIBOSOMAL RNA-PROCESSING PROTEIN 8"/>
    <property type="match status" value="1"/>
</dbReference>
<sequence length="506" mass="53723">MQPTFAPFNRPIASRPMPKKRLPSKKAALMTGGKKRYPSTTAPDPAAGTHSSYTRDGAPSINASCHGNKPLPAAETKTSLTPESQIKRKRGRRNRKNAKLASSAPNEVLLATSSPIPSFAATILGAGPVSPPPTSSVNSQSTSSKSRKRKKRHPVNAGISSSSSHLVSLAHPQNHPSSEVALKRVSPSSSGPVLSALQAKMKARLEGARFRDINEMLYTSRGDHALTTFKNEPALFEAYHKGFREQVQKWPRNPLDDIIAWVRRQPRTHTFADFGCGEARLAASCPHHTVHSFDLVAPGGEEAGRAGTVIACDMANVPLPSESVHGVIFCLSLMATNMMDSLREAVRVCVEGGVVKVVEVRSRFEGQGEAEEGGKGGKEGGGGGIEKFVAACQALGLACKRLDRTNKMFFLVDFVKVGKEKETGGKGQKRKGAASGSAPGNVTEKGKEKIRRGGKRGGGEQGKGSGQGSDMKAGPGSPRAGGRGKGGKEDGKPPDFRAKPCLYKRR</sequence>
<evidence type="ECO:0000256" key="6">
    <source>
        <dbReference type="ARBA" id="ARBA00022691"/>
    </source>
</evidence>
<evidence type="ECO:0000256" key="7">
    <source>
        <dbReference type="ARBA" id="ARBA00023242"/>
    </source>
</evidence>
<evidence type="ECO:0000256" key="8">
    <source>
        <dbReference type="RuleBase" id="RU365074"/>
    </source>
</evidence>
<feature type="region of interest" description="Disordered" evidence="9">
    <location>
        <begin position="127"/>
        <end position="186"/>
    </location>
</feature>
<dbReference type="GO" id="GO:0008168">
    <property type="term" value="F:methyltransferase activity"/>
    <property type="evidence" value="ECO:0007669"/>
    <property type="project" value="UniProtKB-KW"/>
</dbReference>
<evidence type="ECO:0000256" key="9">
    <source>
        <dbReference type="SAM" id="MobiDB-lite"/>
    </source>
</evidence>
<dbReference type="SUPFAM" id="SSF53335">
    <property type="entry name" value="S-adenosyl-L-methionine-dependent methyltransferases"/>
    <property type="match status" value="1"/>
</dbReference>
<dbReference type="Proteomes" id="UP000019335">
    <property type="component" value="Chromosome 5"/>
</dbReference>
<proteinExistence type="inferred from homology"/>
<dbReference type="EC" id="2.1.1.-" evidence="8"/>
<evidence type="ECO:0000313" key="10">
    <source>
        <dbReference type="EMBL" id="EWM27923.1"/>
    </source>
</evidence>
<feature type="compositionally biased region" description="Basic residues" evidence="9">
    <location>
        <begin position="145"/>
        <end position="154"/>
    </location>
</feature>
<feature type="compositionally biased region" description="Basic and acidic residues" evidence="9">
    <location>
        <begin position="486"/>
        <end position="498"/>
    </location>
</feature>
<gene>
    <name evidence="10" type="ORF">Naga_100285g9</name>
</gene>
<evidence type="ECO:0000256" key="3">
    <source>
        <dbReference type="ARBA" id="ARBA00022552"/>
    </source>
</evidence>
<keyword evidence="4 8" id="KW-0489">Methyltransferase</keyword>
<dbReference type="GO" id="GO:0006364">
    <property type="term" value="P:rRNA processing"/>
    <property type="evidence" value="ECO:0007669"/>
    <property type="project" value="UniProtKB-UniRule"/>
</dbReference>
<comment type="function">
    <text evidence="8">Probable methyltransferase required to silence rDNA.</text>
</comment>